<name>A0A398AJ65_BRACM</name>
<sequence>MGNILICMHITFLSARHRDYDVNIYLDLETYGVSANYQFDNFAYMAYSALHCCDKGKQFLATYALRIKIFSQSETGKPPYTVLLATSDANFIKTIKRLHKDDIVVLLACQYNGDESLRSAVLVKWW</sequence>
<proteinExistence type="predicted"/>
<gene>
    <name evidence="1" type="ORF">BRARA_B03683</name>
</gene>
<evidence type="ECO:0008006" key="3">
    <source>
        <dbReference type="Google" id="ProtNLM"/>
    </source>
</evidence>
<dbReference type="AlphaFoldDB" id="A0A398AJ65"/>
<dbReference type="EMBL" id="CM010629">
    <property type="protein sequence ID" value="RID76724.1"/>
    <property type="molecule type" value="Genomic_DNA"/>
</dbReference>
<reference evidence="1 2" key="1">
    <citation type="submission" date="2018-06" db="EMBL/GenBank/DDBJ databases">
        <title>WGS assembly of Brassica rapa FPsc.</title>
        <authorList>
            <person name="Bowman J."/>
            <person name="Kohchi T."/>
            <person name="Yamato K."/>
            <person name="Jenkins J."/>
            <person name="Shu S."/>
            <person name="Ishizaki K."/>
            <person name="Yamaoka S."/>
            <person name="Nishihama R."/>
            <person name="Nakamura Y."/>
            <person name="Berger F."/>
            <person name="Adam C."/>
            <person name="Aki S."/>
            <person name="Althoff F."/>
            <person name="Araki T."/>
            <person name="Arteaga-Vazquez M."/>
            <person name="Balasubrmanian S."/>
            <person name="Bauer D."/>
            <person name="Boehm C."/>
            <person name="Briginshaw L."/>
            <person name="Caballero-Perez J."/>
            <person name="Catarino B."/>
            <person name="Chen F."/>
            <person name="Chiyoda S."/>
            <person name="Chovatia M."/>
            <person name="Davies K."/>
            <person name="Delmans M."/>
            <person name="Demura T."/>
            <person name="Dierschke T."/>
            <person name="Dolan L."/>
            <person name="Dorantes-Acosta A."/>
            <person name="Eklund D."/>
            <person name="Florent S."/>
            <person name="Flores-Sandoval E."/>
            <person name="Fujiyama A."/>
            <person name="Fukuzawa H."/>
            <person name="Galik B."/>
            <person name="Grimanelli D."/>
            <person name="Grimwood J."/>
            <person name="Grossniklaus U."/>
            <person name="Hamada T."/>
            <person name="Haseloff J."/>
            <person name="Hetherington A."/>
            <person name="Higo A."/>
            <person name="Hirakawa Y."/>
            <person name="Hundley H."/>
            <person name="Ikeda Y."/>
            <person name="Inoue K."/>
            <person name="Inoue S."/>
            <person name="Ishida S."/>
            <person name="Jia Q."/>
            <person name="Kakita M."/>
            <person name="Kanazawa T."/>
            <person name="Kawai Y."/>
            <person name="Kawashima T."/>
            <person name="Kennedy M."/>
            <person name="Kinose K."/>
            <person name="Kinoshita T."/>
            <person name="Kohara Y."/>
            <person name="Koide E."/>
            <person name="Komatsu K."/>
            <person name="Kopischke S."/>
            <person name="Kubo M."/>
            <person name="Kyozuka J."/>
            <person name="Lagercrantz U."/>
            <person name="Lin S."/>
            <person name="Lindquist E."/>
            <person name="Lipzen A."/>
            <person name="Lu C."/>
            <person name="Luna E."/>
            <person name="Martienssen R."/>
            <person name="Minamino N."/>
            <person name="Mizutani M."/>
            <person name="Mizutani M."/>
            <person name="Mochizuki N."/>
            <person name="Monte I."/>
            <person name="Mosher R."/>
            <person name="Nagasaki H."/>
            <person name="Nakagami H."/>
            <person name="Naramoto S."/>
            <person name="Nishitani K."/>
            <person name="Ohtani M."/>
            <person name="Okamoto T."/>
            <person name="Okumura M."/>
            <person name="Phillips J."/>
            <person name="Pollak B."/>
            <person name="Reinders A."/>
            <person name="Roevekamp M."/>
            <person name="Sano R."/>
            <person name="Sawa S."/>
            <person name="Schmid M."/>
            <person name="Shirakawa M."/>
            <person name="Solano R."/>
            <person name="Spunde A."/>
            <person name="Suetsugu N."/>
            <person name="Sugano S."/>
            <person name="Sugiyama A."/>
            <person name="Sun R."/>
            <person name="Suzuki Y."/>
            <person name="Takenaka M."/>
            <person name="Takezawa D."/>
            <person name="Tomogane H."/>
            <person name="Tsuzuki M."/>
            <person name="Ueda T."/>
            <person name="Umeda M."/>
            <person name="Ward J."/>
            <person name="Watanabe Y."/>
            <person name="Yazaki K."/>
            <person name="Yokoyama R."/>
            <person name="Yoshitake Y."/>
            <person name="Yotsui I."/>
            <person name="Zachgo S."/>
            <person name="Schmutz J."/>
        </authorList>
    </citation>
    <scope>NUCLEOTIDE SEQUENCE [LARGE SCALE GENOMIC DNA]</scope>
    <source>
        <strain evidence="2">cv. B-3</strain>
    </source>
</reference>
<evidence type="ECO:0000313" key="2">
    <source>
        <dbReference type="Proteomes" id="UP000264353"/>
    </source>
</evidence>
<dbReference type="Proteomes" id="UP000264353">
    <property type="component" value="Chromosome A2"/>
</dbReference>
<organism evidence="1 2">
    <name type="scientific">Brassica campestris</name>
    <name type="common">Field mustard</name>
    <dbReference type="NCBI Taxonomy" id="3711"/>
    <lineage>
        <taxon>Eukaryota</taxon>
        <taxon>Viridiplantae</taxon>
        <taxon>Streptophyta</taxon>
        <taxon>Embryophyta</taxon>
        <taxon>Tracheophyta</taxon>
        <taxon>Spermatophyta</taxon>
        <taxon>Magnoliopsida</taxon>
        <taxon>eudicotyledons</taxon>
        <taxon>Gunneridae</taxon>
        <taxon>Pentapetalae</taxon>
        <taxon>rosids</taxon>
        <taxon>malvids</taxon>
        <taxon>Brassicales</taxon>
        <taxon>Brassicaceae</taxon>
        <taxon>Brassiceae</taxon>
        <taxon>Brassica</taxon>
    </lineage>
</organism>
<accession>A0A398AJ65</accession>
<evidence type="ECO:0000313" key="1">
    <source>
        <dbReference type="EMBL" id="RID76724.1"/>
    </source>
</evidence>
<protein>
    <recommendedName>
        <fullName evidence="3">NYN domain-containing protein</fullName>
    </recommendedName>
</protein>